<name>A0A6A0H366_HYAAZ</name>
<protein>
    <submittedName>
        <fullName evidence="2">Uncharacterized protein</fullName>
    </submittedName>
</protein>
<dbReference type="Gene3D" id="3.40.50.2300">
    <property type="match status" value="1"/>
</dbReference>
<keyword evidence="1" id="KW-0732">Signal</keyword>
<feature type="chain" id="PRO_5025458737" evidence="1">
    <location>
        <begin position="25"/>
        <end position="310"/>
    </location>
</feature>
<gene>
    <name evidence="2" type="ORF">HAZT_HAZT002545</name>
</gene>
<dbReference type="SUPFAM" id="SSF53822">
    <property type="entry name" value="Periplasmic binding protein-like I"/>
    <property type="match status" value="1"/>
</dbReference>
<comment type="caution">
    <text evidence="2">The sequence shown here is derived from an EMBL/GenBank/DDBJ whole genome shotgun (WGS) entry which is preliminary data.</text>
</comment>
<evidence type="ECO:0000256" key="1">
    <source>
        <dbReference type="SAM" id="SignalP"/>
    </source>
</evidence>
<dbReference type="Proteomes" id="UP000711488">
    <property type="component" value="Unassembled WGS sequence"/>
</dbReference>
<accession>A0A6A0H366</accession>
<proteinExistence type="predicted"/>
<dbReference type="EMBL" id="JQDR03008388">
    <property type="protein sequence ID" value="KAA0197223.1"/>
    <property type="molecule type" value="Genomic_DNA"/>
</dbReference>
<dbReference type="InterPro" id="IPR028082">
    <property type="entry name" value="Peripla_BP_I"/>
</dbReference>
<reference evidence="2" key="2">
    <citation type="journal article" date="2018" name="Environ. Sci. Technol.">
        <title>The Toxicogenome of Hyalella azteca: A Model for Sediment Ecotoxicology and Evolutionary Toxicology.</title>
        <authorList>
            <person name="Poynton H.C."/>
            <person name="Hasenbein S."/>
            <person name="Benoit J.B."/>
            <person name="Sepulveda M.S."/>
            <person name="Poelchau M.F."/>
            <person name="Hughes D.S.T."/>
            <person name="Murali S.C."/>
            <person name="Chen S."/>
            <person name="Glastad K.M."/>
            <person name="Goodisman M.A.D."/>
            <person name="Werren J.H."/>
            <person name="Vineis J.H."/>
            <person name="Bowen J.L."/>
            <person name="Friedrich M."/>
            <person name="Jones J."/>
            <person name="Robertson H.M."/>
            <person name="Feyereisen R."/>
            <person name="Mechler-Hickson A."/>
            <person name="Mathers N."/>
            <person name="Lee C.E."/>
            <person name="Colbourne J.K."/>
            <person name="Biales A."/>
            <person name="Johnston J.S."/>
            <person name="Wellborn G.A."/>
            <person name="Rosendale A.J."/>
            <person name="Cridge A.G."/>
            <person name="Munoz-Torres M.C."/>
            <person name="Bain P.A."/>
            <person name="Manny A.R."/>
            <person name="Major K.M."/>
            <person name="Lambert F.N."/>
            <person name="Vulpe C.D."/>
            <person name="Tuck P."/>
            <person name="Blalock B.J."/>
            <person name="Lin Y.Y."/>
            <person name="Smith M.E."/>
            <person name="Ochoa-Acuna H."/>
            <person name="Chen M.M."/>
            <person name="Childers C.P."/>
            <person name="Qu J."/>
            <person name="Dugan S."/>
            <person name="Lee S.L."/>
            <person name="Chao H."/>
            <person name="Dinh H."/>
            <person name="Han Y."/>
            <person name="Doddapaneni H."/>
            <person name="Worley K.C."/>
            <person name="Muzny D.M."/>
            <person name="Gibbs R.A."/>
            <person name="Richards S."/>
        </authorList>
    </citation>
    <scope>NUCLEOTIDE SEQUENCE</scope>
    <source>
        <strain evidence="2">HAZT.00-mixed</strain>
        <tissue evidence="2">Whole organism</tissue>
    </source>
</reference>
<reference evidence="2" key="3">
    <citation type="submission" date="2019-06" db="EMBL/GenBank/DDBJ databases">
        <authorList>
            <person name="Poynton C."/>
            <person name="Hasenbein S."/>
            <person name="Benoit J.B."/>
            <person name="Sepulveda M.S."/>
            <person name="Poelchau M.F."/>
            <person name="Murali S.C."/>
            <person name="Chen S."/>
            <person name="Glastad K.M."/>
            <person name="Werren J.H."/>
            <person name="Vineis J.H."/>
            <person name="Bowen J.L."/>
            <person name="Friedrich M."/>
            <person name="Jones J."/>
            <person name="Robertson H.M."/>
            <person name="Feyereisen R."/>
            <person name="Mechler-Hickson A."/>
            <person name="Mathers N."/>
            <person name="Lee C.E."/>
            <person name="Colbourne J.K."/>
            <person name="Biales A."/>
            <person name="Johnston J.S."/>
            <person name="Wellborn G.A."/>
            <person name="Rosendale A.J."/>
            <person name="Cridge A.G."/>
            <person name="Munoz-Torres M.C."/>
            <person name="Bain P.A."/>
            <person name="Manny A.R."/>
            <person name="Major K.M."/>
            <person name="Lambert F.N."/>
            <person name="Vulpe C.D."/>
            <person name="Tuck P."/>
            <person name="Blalock B.J."/>
            <person name="Lin Y.-Y."/>
            <person name="Smith M.E."/>
            <person name="Ochoa-Acuna H."/>
            <person name="Chen M.-J.M."/>
            <person name="Childers C.P."/>
            <person name="Qu J."/>
            <person name="Dugan S."/>
            <person name="Lee S.L."/>
            <person name="Chao H."/>
            <person name="Dinh H."/>
            <person name="Han Y."/>
            <person name="Doddapaneni H."/>
            <person name="Worley K.C."/>
            <person name="Muzny D.M."/>
            <person name="Gibbs R.A."/>
            <person name="Richards S."/>
        </authorList>
    </citation>
    <scope>NUCLEOTIDE SEQUENCE</scope>
    <source>
        <strain evidence="2">HAZT.00-mixed</strain>
        <tissue evidence="2">Whole organism</tissue>
    </source>
</reference>
<evidence type="ECO:0000313" key="2">
    <source>
        <dbReference type="EMBL" id="KAA0197223.1"/>
    </source>
</evidence>
<reference evidence="2" key="1">
    <citation type="submission" date="2014-08" db="EMBL/GenBank/DDBJ databases">
        <authorList>
            <person name="Murali S."/>
            <person name="Richards S."/>
            <person name="Bandaranaike D."/>
            <person name="Bellair M."/>
            <person name="Blankenburg K."/>
            <person name="Chao H."/>
            <person name="Dinh H."/>
            <person name="Doddapaneni H."/>
            <person name="Dugan-Rocha S."/>
            <person name="Elkadiri S."/>
            <person name="Gnanaolivu R."/>
            <person name="Hughes D."/>
            <person name="Lee S."/>
            <person name="Li M."/>
            <person name="Ming W."/>
            <person name="Munidasa M."/>
            <person name="Muniz J."/>
            <person name="Nguyen L."/>
            <person name="Osuji N."/>
            <person name="Pu L.-L."/>
            <person name="Puazo M."/>
            <person name="Skinner E."/>
            <person name="Qu C."/>
            <person name="Quiroz J."/>
            <person name="Raj R."/>
            <person name="Weissenberger G."/>
            <person name="Xin Y."/>
            <person name="Zou X."/>
            <person name="Han Y."/>
            <person name="Worley K."/>
            <person name="Muzny D."/>
            <person name="Gibbs R."/>
        </authorList>
    </citation>
    <scope>NUCLEOTIDE SEQUENCE</scope>
    <source>
        <strain evidence="2">HAZT.00-mixed</strain>
        <tissue evidence="2">Whole organism</tissue>
    </source>
</reference>
<sequence>MLKSSSHSHVLFLVLILLVGVTWCLPSSVGPKLAENHQTIFPTAPRTEDPFNKPIEYARTLSAPDPGLRTQAESENTREIRDAKLEGISQSRAEQTNMAEVENMKFYSSVRGSREASIKKALDDVVMNTIVPEGSTDQQLNTASEIYGSSSTLSLTSQASNVDVSTTGEDVFISSEYLMDTRLPSKEMIDVSVPRNFTIGYLTGSERLPDDQEYKRPGLLISGALTLALDEINSKHPLINSKHPLVGGHRLTMQVAETYGRERHSILQTARLWTSNISVYIGPQETCVHEARMAAAFGLPMISYVSLSLL</sequence>
<dbReference type="AlphaFoldDB" id="A0A6A0H366"/>
<organism evidence="2">
    <name type="scientific">Hyalella azteca</name>
    <name type="common">Amphipod</name>
    <dbReference type="NCBI Taxonomy" id="294128"/>
    <lineage>
        <taxon>Eukaryota</taxon>
        <taxon>Metazoa</taxon>
        <taxon>Ecdysozoa</taxon>
        <taxon>Arthropoda</taxon>
        <taxon>Crustacea</taxon>
        <taxon>Multicrustacea</taxon>
        <taxon>Malacostraca</taxon>
        <taxon>Eumalacostraca</taxon>
        <taxon>Peracarida</taxon>
        <taxon>Amphipoda</taxon>
        <taxon>Senticaudata</taxon>
        <taxon>Talitrida</taxon>
        <taxon>Talitroidea</taxon>
        <taxon>Hyalellidae</taxon>
        <taxon>Hyalella</taxon>
    </lineage>
</organism>
<feature type="signal peptide" evidence="1">
    <location>
        <begin position="1"/>
        <end position="24"/>
    </location>
</feature>